<dbReference type="PROSITE" id="PS51384">
    <property type="entry name" value="FAD_FR"/>
    <property type="match status" value="1"/>
</dbReference>
<comment type="similarity">
    <text evidence="3">Belongs to the flavoprotein pyridine nucleotide cytochrome reductase family.</text>
</comment>
<dbReference type="InterPro" id="IPR001834">
    <property type="entry name" value="CBR-like"/>
</dbReference>
<name>A0AAD9YCV6_COLKA</name>
<dbReference type="PRINTS" id="PR00363">
    <property type="entry name" value="CYTOCHROMEB5"/>
</dbReference>
<dbReference type="PROSITE" id="PS50255">
    <property type="entry name" value="CYTOCHROME_B5_2"/>
    <property type="match status" value="1"/>
</dbReference>
<keyword evidence="9 15" id="KW-0274">FAD</keyword>
<evidence type="ECO:0000259" key="18">
    <source>
        <dbReference type="PROSITE" id="PS51384"/>
    </source>
</evidence>
<keyword evidence="11" id="KW-0560">Oxidoreductase</keyword>
<comment type="caution">
    <text evidence="19">The sequence shown here is derived from an EMBL/GenBank/DDBJ whole genome shotgun (WGS) entry which is preliminary data.</text>
</comment>
<dbReference type="InterPro" id="IPR001433">
    <property type="entry name" value="OxRdtase_FAD/NAD-bd"/>
</dbReference>
<dbReference type="GO" id="GO:0005783">
    <property type="term" value="C:endoplasmic reticulum"/>
    <property type="evidence" value="ECO:0007669"/>
    <property type="project" value="TreeGrafter"/>
</dbReference>
<dbReference type="Pfam" id="PF00173">
    <property type="entry name" value="Cyt-b5"/>
    <property type="match status" value="1"/>
</dbReference>
<feature type="binding site" evidence="15">
    <location>
        <position position="310"/>
    </location>
    <ligand>
        <name>FAD</name>
        <dbReference type="ChEBI" id="CHEBI:57692"/>
    </ligand>
</feature>
<feature type="binding site" evidence="15">
    <location>
        <position position="327"/>
    </location>
    <ligand>
        <name>FAD</name>
        <dbReference type="ChEBI" id="CHEBI:57692"/>
    </ligand>
</feature>
<proteinExistence type="inferred from homology"/>
<dbReference type="PANTHER" id="PTHR19370">
    <property type="entry name" value="NADH-CYTOCHROME B5 REDUCTASE"/>
    <property type="match status" value="1"/>
</dbReference>
<evidence type="ECO:0000256" key="8">
    <source>
        <dbReference type="ARBA" id="ARBA00022787"/>
    </source>
</evidence>
<sequence>MASTEGQEYTAKEVAAHREANDCWMVIHGQGKQPLPPLPIFQSQNQLTAQQVYDVTKYLHDHPGGAEVLIEAGGVDATEAFDNAGHPEDASEIMAEFRVGKLKGANKRNAPKAARVAPKPAPAPPATTPSGPVRVAGQAAAAAVFLALGTVAARHASNTPAGQDVIAAIHRLNLHLPEWLSLSAASAAGTRPKRTGFGFVEGFALASAIFAVAGTVTANKLSALLHYDLTPMKFRPHKKMPKVARPNPLLQHGWLDPVTYHPLPLAEKHLIAPNVYRLVFELPTPATVLGLPIGQHVAIKAEIDGKSVSRSYTPTSNNADLGRLELVIRCYPDGLLTGKYLANVEVGEEVLFRGPKGAMRYSRGLTKKIGMLAGGTGITPMYQLIRAICEDDRDTTEISLIYANRSEADILLRDELEAFARRYPKNFKLHYLLDTPPEGWTGGVGYVTQAMMAERFPAPAGKDSKIMLCGPPGMVNAAKKSLENLGFEKPGSMSKMTDAVFCF</sequence>
<gene>
    <name evidence="19" type="ORF">CKAH01_16684</name>
</gene>
<dbReference type="Gene3D" id="2.40.30.10">
    <property type="entry name" value="Translation factors"/>
    <property type="match status" value="1"/>
</dbReference>
<dbReference type="SUPFAM" id="SSF55856">
    <property type="entry name" value="Cytochrome b5-like heme/steroid binding domain"/>
    <property type="match status" value="1"/>
</dbReference>
<evidence type="ECO:0000256" key="4">
    <source>
        <dbReference type="ARBA" id="ARBA00022617"/>
    </source>
</evidence>
<evidence type="ECO:0000313" key="20">
    <source>
        <dbReference type="Proteomes" id="UP001281614"/>
    </source>
</evidence>
<evidence type="ECO:0000256" key="5">
    <source>
        <dbReference type="ARBA" id="ARBA00022630"/>
    </source>
</evidence>
<evidence type="ECO:0000256" key="11">
    <source>
        <dbReference type="ARBA" id="ARBA00023002"/>
    </source>
</evidence>
<organism evidence="19 20">
    <name type="scientific">Colletotrichum kahawae</name>
    <name type="common">Coffee berry disease fungus</name>
    <dbReference type="NCBI Taxonomy" id="34407"/>
    <lineage>
        <taxon>Eukaryota</taxon>
        <taxon>Fungi</taxon>
        <taxon>Dikarya</taxon>
        <taxon>Ascomycota</taxon>
        <taxon>Pezizomycotina</taxon>
        <taxon>Sordariomycetes</taxon>
        <taxon>Hypocreomycetidae</taxon>
        <taxon>Glomerellales</taxon>
        <taxon>Glomerellaceae</taxon>
        <taxon>Colletotrichum</taxon>
        <taxon>Colletotrichum gloeosporioides species complex</taxon>
    </lineage>
</organism>
<dbReference type="GO" id="GO:0016491">
    <property type="term" value="F:oxidoreductase activity"/>
    <property type="evidence" value="ECO:0007669"/>
    <property type="project" value="UniProtKB-KW"/>
</dbReference>
<evidence type="ECO:0000256" key="13">
    <source>
        <dbReference type="ARBA" id="ARBA00023027"/>
    </source>
</evidence>
<feature type="binding site" evidence="15">
    <location>
        <position position="312"/>
    </location>
    <ligand>
        <name>FAD</name>
        <dbReference type="ChEBI" id="CHEBI:57692"/>
    </ligand>
</feature>
<keyword evidence="8" id="KW-0496">Mitochondrion</keyword>
<dbReference type="GO" id="GO:0046872">
    <property type="term" value="F:metal ion binding"/>
    <property type="evidence" value="ECO:0007669"/>
    <property type="project" value="UniProtKB-KW"/>
</dbReference>
<dbReference type="SUPFAM" id="SSF52343">
    <property type="entry name" value="Ferredoxin reductase-like, C-terminal NADP-linked domain"/>
    <property type="match status" value="1"/>
</dbReference>
<comment type="subcellular location">
    <subcellularLocation>
        <location evidence="2">Mitochondrion outer membrane</location>
        <topology evidence="2">Single-pass membrane protein</topology>
    </subcellularLocation>
</comment>
<evidence type="ECO:0000256" key="1">
    <source>
        <dbReference type="ARBA" id="ARBA00001974"/>
    </source>
</evidence>
<dbReference type="Pfam" id="PF00970">
    <property type="entry name" value="FAD_binding_6"/>
    <property type="match status" value="1"/>
</dbReference>
<dbReference type="Gene3D" id="3.40.50.80">
    <property type="entry name" value="Nucleotide-binding domain of ferredoxin-NADP reductase (FNR) module"/>
    <property type="match status" value="1"/>
</dbReference>
<keyword evidence="20" id="KW-1185">Reference proteome</keyword>
<accession>A0AAD9YCV6</accession>
<keyword evidence="13" id="KW-0520">NAD</keyword>
<dbReference type="InterPro" id="IPR036400">
    <property type="entry name" value="Cyt_B5-like_heme/steroid_sf"/>
</dbReference>
<evidence type="ECO:0000256" key="3">
    <source>
        <dbReference type="ARBA" id="ARBA00006105"/>
    </source>
</evidence>
<feature type="region of interest" description="Disordered" evidence="16">
    <location>
        <begin position="107"/>
        <end position="132"/>
    </location>
</feature>
<keyword evidence="10" id="KW-1133">Transmembrane helix</keyword>
<keyword evidence="4" id="KW-0349">Heme</keyword>
<dbReference type="InterPro" id="IPR001199">
    <property type="entry name" value="Cyt_B5-like_heme/steroid-bd"/>
</dbReference>
<keyword evidence="6" id="KW-0812">Transmembrane</keyword>
<evidence type="ECO:0000259" key="17">
    <source>
        <dbReference type="PROSITE" id="PS50255"/>
    </source>
</evidence>
<dbReference type="InterPro" id="IPR039261">
    <property type="entry name" value="FNR_nucleotide-bd"/>
</dbReference>
<evidence type="ECO:0000256" key="16">
    <source>
        <dbReference type="SAM" id="MobiDB-lite"/>
    </source>
</evidence>
<dbReference type="PRINTS" id="PR00406">
    <property type="entry name" value="CYTB5RDTASE"/>
</dbReference>
<dbReference type="CDD" id="cd06183">
    <property type="entry name" value="cyt_b5_reduct_like"/>
    <property type="match status" value="1"/>
</dbReference>
<dbReference type="InterPro" id="IPR018506">
    <property type="entry name" value="Cyt_B5_heme-BS"/>
</dbReference>
<feature type="domain" description="FAD-binding FR-type" evidence="18">
    <location>
        <begin position="258"/>
        <end position="362"/>
    </location>
</feature>
<evidence type="ECO:0000256" key="15">
    <source>
        <dbReference type="PIRSR" id="PIRSR601834-1"/>
    </source>
</evidence>
<keyword evidence="14" id="KW-0472">Membrane</keyword>
<dbReference type="GO" id="GO:0005741">
    <property type="term" value="C:mitochondrial outer membrane"/>
    <property type="evidence" value="ECO:0007669"/>
    <property type="project" value="UniProtKB-SubCell"/>
</dbReference>
<comment type="cofactor">
    <cofactor evidence="1 15">
        <name>FAD</name>
        <dbReference type="ChEBI" id="CHEBI:57692"/>
    </cofactor>
</comment>
<evidence type="ECO:0000313" key="19">
    <source>
        <dbReference type="EMBL" id="KAK2759268.1"/>
    </source>
</evidence>
<dbReference type="PROSITE" id="PS00191">
    <property type="entry name" value="CYTOCHROME_B5_1"/>
    <property type="match status" value="1"/>
</dbReference>
<dbReference type="PANTHER" id="PTHR19370:SF178">
    <property type="entry name" value="CYTOCHROME-B5 REDUCTASE"/>
    <property type="match status" value="1"/>
</dbReference>
<keyword evidence="8" id="KW-1000">Mitochondrion outer membrane</keyword>
<dbReference type="FunFam" id="3.40.50.80:FF:000019">
    <property type="entry name" value="NADH-cytochrome b5 reductase"/>
    <property type="match status" value="1"/>
</dbReference>
<evidence type="ECO:0000256" key="2">
    <source>
        <dbReference type="ARBA" id="ARBA00004572"/>
    </source>
</evidence>
<feature type="binding site" evidence="15">
    <location>
        <position position="379"/>
    </location>
    <ligand>
        <name>FAD</name>
        <dbReference type="ChEBI" id="CHEBI:57692"/>
    </ligand>
</feature>
<dbReference type="InterPro" id="IPR008333">
    <property type="entry name" value="Cbr1-like_FAD-bd_dom"/>
</dbReference>
<evidence type="ECO:0000256" key="9">
    <source>
        <dbReference type="ARBA" id="ARBA00022827"/>
    </source>
</evidence>
<dbReference type="SUPFAM" id="SSF63380">
    <property type="entry name" value="Riboflavin synthase domain-like"/>
    <property type="match status" value="1"/>
</dbReference>
<evidence type="ECO:0000256" key="10">
    <source>
        <dbReference type="ARBA" id="ARBA00022989"/>
    </source>
</evidence>
<dbReference type="Gene3D" id="3.10.120.10">
    <property type="entry name" value="Cytochrome b5-like heme/steroid binding domain"/>
    <property type="match status" value="1"/>
</dbReference>
<reference evidence="19" key="1">
    <citation type="submission" date="2023-02" db="EMBL/GenBank/DDBJ databases">
        <title>Colletotrichum kahawae CIFC_Que2 genome sequencing and assembly.</title>
        <authorList>
            <person name="Baroncelli R."/>
        </authorList>
    </citation>
    <scope>NUCLEOTIDE SEQUENCE</scope>
    <source>
        <strain evidence="19">CIFC_Que2</strain>
    </source>
</reference>
<dbReference type="Proteomes" id="UP001281614">
    <property type="component" value="Unassembled WGS sequence"/>
</dbReference>
<evidence type="ECO:0000256" key="12">
    <source>
        <dbReference type="ARBA" id="ARBA00023004"/>
    </source>
</evidence>
<dbReference type="GO" id="GO:0020037">
    <property type="term" value="F:heme binding"/>
    <property type="evidence" value="ECO:0007669"/>
    <property type="project" value="InterPro"/>
</dbReference>
<evidence type="ECO:0000256" key="14">
    <source>
        <dbReference type="ARBA" id="ARBA00023136"/>
    </source>
</evidence>
<keyword evidence="7" id="KW-0479">Metal-binding</keyword>
<evidence type="ECO:0000256" key="6">
    <source>
        <dbReference type="ARBA" id="ARBA00022692"/>
    </source>
</evidence>
<keyword evidence="5 15" id="KW-0285">Flavoprotein</keyword>
<dbReference type="Pfam" id="PF00175">
    <property type="entry name" value="NAD_binding_1"/>
    <property type="match status" value="1"/>
</dbReference>
<feature type="domain" description="Cytochrome b5 heme-binding" evidence="17">
    <location>
        <begin position="6"/>
        <end position="103"/>
    </location>
</feature>
<dbReference type="InterPro" id="IPR017927">
    <property type="entry name" value="FAD-bd_FR_type"/>
</dbReference>
<keyword evidence="12" id="KW-0408">Iron</keyword>
<dbReference type="InterPro" id="IPR001709">
    <property type="entry name" value="Flavoprot_Pyr_Nucl_cyt_Rdtase"/>
</dbReference>
<evidence type="ECO:0000256" key="7">
    <source>
        <dbReference type="ARBA" id="ARBA00022723"/>
    </source>
</evidence>
<dbReference type="EMBL" id="VYYT01000181">
    <property type="protein sequence ID" value="KAK2759268.1"/>
    <property type="molecule type" value="Genomic_DNA"/>
</dbReference>
<protein>
    <submittedName>
        <fullName evidence="19">Cytochrome b5</fullName>
    </submittedName>
</protein>
<dbReference type="InterPro" id="IPR017938">
    <property type="entry name" value="Riboflavin_synthase-like_b-brl"/>
</dbReference>
<dbReference type="PRINTS" id="PR00371">
    <property type="entry name" value="FPNCR"/>
</dbReference>
<dbReference type="AlphaFoldDB" id="A0AAD9YCV6"/>
<dbReference type="SMART" id="SM01117">
    <property type="entry name" value="Cyt-b5"/>
    <property type="match status" value="1"/>
</dbReference>